<dbReference type="InterPro" id="IPR000008">
    <property type="entry name" value="C2_dom"/>
</dbReference>
<protein>
    <recommendedName>
        <fullName evidence="1">C2 domain-containing protein</fullName>
    </recommendedName>
</protein>
<keyword evidence="3" id="KW-1185">Reference proteome</keyword>
<dbReference type="OrthoDB" id="193934at2759"/>
<comment type="caution">
    <text evidence="2">The sequence shown here is derived from an EMBL/GenBank/DDBJ whole genome shotgun (WGS) entry which is preliminary data.</text>
</comment>
<gene>
    <name evidence="2" type="ORF">PECAL_1P29940</name>
</gene>
<accession>A0A8J2SAZ2</accession>
<dbReference type="Proteomes" id="UP000789595">
    <property type="component" value="Unassembled WGS sequence"/>
</dbReference>
<feature type="domain" description="C2" evidence="1">
    <location>
        <begin position="93"/>
        <end position="218"/>
    </location>
</feature>
<name>A0A8J2SAZ2_9STRA</name>
<dbReference type="SUPFAM" id="SSF49562">
    <property type="entry name" value="C2 domain (Calcium/lipid-binding domain, CaLB)"/>
    <property type="match status" value="1"/>
</dbReference>
<evidence type="ECO:0000259" key="1">
    <source>
        <dbReference type="PROSITE" id="PS50004"/>
    </source>
</evidence>
<dbReference type="InterPro" id="IPR035892">
    <property type="entry name" value="C2_domain_sf"/>
</dbReference>
<dbReference type="AlphaFoldDB" id="A0A8J2SAZ2"/>
<organism evidence="2 3">
    <name type="scientific">Pelagomonas calceolata</name>
    <dbReference type="NCBI Taxonomy" id="35677"/>
    <lineage>
        <taxon>Eukaryota</taxon>
        <taxon>Sar</taxon>
        <taxon>Stramenopiles</taxon>
        <taxon>Ochrophyta</taxon>
        <taxon>Pelagophyceae</taxon>
        <taxon>Pelagomonadales</taxon>
        <taxon>Pelagomonadaceae</taxon>
        <taxon>Pelagomonas</taxon>
    </lineage>
</organism>
<evidence type="ECO:0000313" key="3">
    <source>
        <dbReference type="Proteomes" id="UP000789595"/>
    </source>
</evidence>
<evidence type="ECO:0000313" key="2">
    <source>
        <dbReference type="EMBL" id="CAH0366498.1"/>
    </source>
</evidence>
<dbReference type="EMBL" id="CAKKNE010000001">
    <property type="protein sequence ID" value="CAH0366498.1"/>
    <property type="molecule type" value="Genomic_DNA"/>
</dbReference>
<dbReference type="Pfam" id="PF00168">
    <property type="entry name" value="C2"/>
    <property type="match status" value="1"/>
</dbReference>
<sequence length="482" mass="52486">MPRQLQLTQNLLDRAATAWNVVYSTVSFLINFPSHFEAFVKWIDSLDPSQALASSKIGAYLLNSAARQADGAWKAAKGRALQRKGHTNPVDESPSEHYVEVHADSHHVREGRVGFVSVEVLQAGGWTRANMGDAFSAEDVFVLLIVDGGVGQTNTKDDAVAPAWKRNERRAFRFPVADPAATLFCGVFDQYGKTDWPIGRCSIALRALAPSSTYDCWLPLLMRGSDGEALAARSRALVADEPLATAASAHETQAESRGAVRLRLKVEWIDGGVAACRSALTDVAYAPTRAVVATPATASGRRLRENCRFALFGQGGCPTDDLNEPFQTSRISGYAHEGMSDVLDAVVSVETGFKKLSKSLLKRCGCGRHRKFVFKCADERDAELLVGALRALTALPRDARRNLSRDFDQGGASRSDGVTRLDDELLVPAKPFGFLAAALNEYEPARPEVHRSRVRPDPRRSLLARMSIRGESLLRGEPARGA</sequence>
<dbReference type="Gene3D" id="2.60.40.150">
    <property type="entry name" value="C2 domain"/>
    <property type="match status" value="1"/>
</dbReference>
<proteinExistence type="predicted"/>
<dbReference type="PROSITE" id="PS50004">
    <property type="entry name" value="C2"/>
    <property type="match status" value="1"/>
</dbReference>
<reference evidence="2" key="1">
    <citation type="submission" date="2021-11" db="EMBL/GenBank/DDBJ databases">
        <authorList>
            <consortium name="Genoscope - CEA"/>
            <person name="William W."/>
        </authorList>
    </citation>
    <scope>NUCLEOTIDE SEQUENCE</scope>
</reference>